<evidence type="ECO:0000313" key="2">
    <source>
        <dbReference type="EMBL" id="QDV29654.1"/>
    </source>
</evidence>
<feature type="domain" description="ORC1/DEAH AAA+ ATPase" evidence="1">
    <location>
        <begin position="42"/>
        <end position="183"/>
    </location>
</feature>
<dbReference type="Pfam" id="PF13401">
    <property type="entry name" value="AAA_22"/>
    <property type="match status" value="1"/>
</dbReference>
<name>A0A518GM67_9PLAN</name>
<keyword evidence="3" id="KW-1185">Reference proteome</keyword>
<evidence type="ECO:0000313" key="3">
    <source>
        <dbReference type="Proteomes" id="UP000315349"/>
    </source>
</evidence>
<proteinExistence type="predicted"/>
<dbReference type="Proteomes" id="UP000315349">
    <property type="component" value="Chromosome"/>
</dbReference>
<dbReference type="GO" id="GO:0016887">
    <property type="term" value="F:ATP hydrolysis activity"/>
    <property type="evidence" value="ECO:0007669"/>
    <property type="project" value="InterPro"/>
</dbReference>
<dbReference type="AlphaFoldDB" id="A0A518GM67"/>
<organism evidence="2 3">
    <name type="scientific">Planctopirus ephydatiae</name>
    <dbReference type="NCBI Taxonomy" id="2528019"/>
    <lineage>
        <taxon>Bacteria</taxon>
        <taxon>Pseudomonadati</taxon>
        <taxon>Planctomycetota</taxon>
        <taxon>Planctomycetia</taxon>
        <taxon>Planctomycetales</taxon>
        <taxon>Planctomycetaceae</taxon>
        <taxon>Planctopirus</taxon>
    </lineage>
</organism>
<dbReference type="PANTHER" id="PTHR35894:SF1">
    <property type="entry name" value="PHOSPHORIBULOKINASE _ URIDINE KINASE FAMILY"/>
    <property type="match status" value="1"/>
</dbReference>
<accession>A0A518GM67</accession>
<dbReference type="InterPro" id="IPR049945">
    <property type="entry name" value="AAA_22"/>
</dbReference>
<dbReference type="OrthoDB" id="9783370at2"/>
<protein>
    <recommendedName>
        <fullName evidence="1">ORC1/DEAH AAA+ ATPase domain-containing protein</fullName>
    </recommendedName>
</protein>
<dbReference type="PANTHER" id="PTHR35894">
    <property type="entry name" value="GENERAL SECRETION PATHWAY PROTEIN A-RELATED"/>
    <property type="match status" value="1"/>
</dbReference>
<evidence type="ECO:0000259" key="1">
    <source>
        <dbReference type="Pfam" id="PF13401"/>
    </source>
</evidence>
<dbReference type="SUPFAM" id="SSF52540">
    <property type="entry name" value="P-loop containing nucleoside triphosphate hydrolases"/>
    <property type="match status" value="1"/>
</dbReference>
<dbReference type="KEGG" id="peh:Spb1_15670"/>
<dbReference type="InterPro" id="IPR027417">
    <property type="entry name" value="P-loop_NTPase"/>
</dbReference>
<gene>
    <name evidence="2" type="ORF">Spb1_15670</name>
</gene>
<sequence length="285" mass="30995">MYESHWGLTRPPFGGELPTSGFLGSRSHQAALLKLRYLIETSKGAGLLAGQPGLGKTTVLEMLSRELQADENSKNSESGAARYRFVPVLFPQLTPSELLGYIASKLVHAATGDHRPGTADSSLQVIEQHLTALTAAGTKTILLFDDAQLIEDRRVFGVIQSLMNFSQPGKMELVTIFAGQLELVSAIKRMRPLDERMAFKCLLLPLSLEETTQYVTGRMAAAGCRANVFSTDALQAIHLLSSGVPRRINRLCDFALLVGYSENLARLTAEHIHAVAEEMLSAMAA</sequence>
<dbReference type="RefSeq" id="WP_145297819.1">
    <property type="nucleotide sequence ID" value="NZ_CP036299.1"/>
</dbReference>
<dbReference type="InterPro" id="IPR052026">
    <property type="entry name" value="ExeA_AAA_ATPase_DNA-bind"/>
</dbReference>
<reference evidence="2 3" key="1">
    <citation type="submission" date="2019-02" db="EMBL/GenBank/DDBJ databases">
        <title>Deep-cultivation of Planctomycetes and their phenomic and genomic characterization uncovers novel biology.</title>
        <authorList>
            <person name="Wiegand S."/>
            <person name="Jogler M."/>
            <person name="Boedeker C."/>
            <person name="Pinto D."/>
            <person name="Vollmers J."/>
            <person name="Rivas-Marin E."/>
            <person name="Kohn T."/>
            <person name="Peeters S.H."/>
            <person name="Heuer A."/>
            <person name="Rast P."/>
            <person name="Oberbeckmann S."/>
            <person name="Bunk B."/>
            <person name="Jeske O."/>
            <person name="Meyerdierks A."/>
            <person name="Storesund J.E."/>
            <person name="Kallscheuer N."/>
            <person name="Luecker S."/>
            <person name="Lage O.M."/>
            <person name="Pohl T."/>
            <person name="Merkel B.J."/>
            <person name="Hornburger P."/>
            <person name="Mueller R.-W."/>
            <person name="Bruemmer F."/>
            <person name="Labrenz M."/>
            <person name="Spormann A.M."/>
            <person name="Op den Camp H."/>
            <person name="Overmann J."/>
            <person name="Amann R."/>
            <person name="Jetten M.S.M."/>
            <person name="Mascher T."/>
            <person name="Medema M.H."/>
            <person name="Devos D.P."/>
            <person name="Kaster A.-K."/>
            <person name="Ovreas L."/>
            <person name="Rohde M."/>
            <person name="Galperin M.Y."/>
            <person name="Jogler C."/>
        </authorList>
    </citation>
    <scope>NUCLEOTIDE SEQUENCE [LARGE SCALE GENOMIC DNA]</scope>
    <source>
        <strain evidence="2 3">Spb1</strain>
    </source>
</reference>
<dbReference type="EMBL" id="CP036299">
    <property type="protein sequence ID" value="QDV29654.1"/>
    <property type="molecule type" value="Genomic_DNA"/>
</dbReference>
<dbReference type="Gene3D" id="3.40.50.300">
    <property type="entry name" value="P-loop containing nucleotide triphosphate hydrolases"/>
    <property type="match status" value="1"/>
</dbReference>